<keyword evidence="4 5" id="KW-0274">FAD</keyword>
<accession>A0YFC9</accession>
<dbReference type="InterPro" id="IPR009075">
    <property type="entry name" value="AcylCo_DH/oxidase_C"/>
</dbReference>
<dbReference type="SUPFAM" id="SSF56645">
    <property type="entry name" value="Acyl-CoA dehydrogenase NM domain-like"/>
    <property type="match status" value="1"/>
</dbReference>
<sequence length="390" mass="42554">MYFTSEPEHISMLRDTIGRFAEKELTDDKLRAWDKACEVPLDVFHRLAETGICGITIDEEYGGSGRDLVAAVAIIDELARHGGAALAGPFIHCAFYGGMNISENGSERQKKELLPKLAAGEILMAYGLSEPNVGGDLAAVETIATLSDDKSTVIINGTKRWCTGARFADYMICLVRSGAADAKYKNLSMAIVPLDTPGIEIFDLDHIGLRYAKTTDVVLTNVEIPVENILGGFSSWNRGWDMLASEALDVEKLEITGVALGIAAAAVDNAWEYAQQRNQFGRLISAHQSIRHDLVEAKTKLQACRHMLYHAAHLAQNRVSCSVETSMAKLFVGDTALEIVLKCQQVMGAYGCSSEYAMERHVRDIMVMPIVGGSSKMQKNNIAARLRLPG</sequence>
<dbReference type="Pfam" id="PF02771">
    <property type="entry name" value="Acyl-CoA_dh_N"/>
    <property type="match status" value="1"/>
</dbReference>
<dbReference type="InterPro" id="IPR037069">
    <property type="entry name" value="AcylCoA_DH/ox_N_sf"/>
</dbReference>
<keyword evidence="3 5" id="KW-0285">Flavoprotein</keyword>
<organism evidence="9 10">
    <name type="scientific">marine gamma proteobacterium HTCC2143</name>
    <dbReference type="NCBI Taxonomy" id="247633"/>
    <lineage>
        <taxon>Bacteria</taxon>
        <taxon>Pseudomonadati</taxon>
        <taxon>Pseudomonadota</taxon>
        <taxon>Gammaproteobacteria</taxon>
        <taxon>Cellvibrionales</taxon>
        <taxon>Spongiibacteraceae</taxon>
        <taxon>BD1-7 clade</taxon>
    </lineage>
</organism>
<proteinExistence type="inferred from homology"/>
<comment type="similarity">
    <text evidence="2 5">Belongs to the acyl-CoA dehydrogenase family.</text>
</comment>
<dbReference type="InterPro" id="IPR009100">
    <property type="entry name" value="AcylCoA_DH/oxidase_NM_dom_sf"/>
</dbReference>
<dbReference type="OrthoDB" id="571684at2"/>
<name>A0YFC9_9GAMM</name>
<evidence type="ECO:0000259" key="6">
    <source>
        <dbReference type="Pfam" id="PF00441"/>
    </source>
</evidence>
<dbReference type="eggNOG" id="COG1960">
    <property type="taxonomic scope" value="Bacteria"/>
</dbReference>
<dbReference type="Gene3D" id="1.10.540.10">
    <property type="entry name" value="Acyl-CoA dehydrogenase/oxidase, N-terminal domain"/>
    <property type="match status" value="1"/>
</dbReference>
<dbReference type="Gene3D" id="1.20.140.10">
    <property type="entry name" value="Butyryl-CoA Dehydrogenase, subunit A, domain 3"/>
    <property type="match status" value="1"/>
</dbReference>
<dbReference type="SUPFAM" id="SSF47203">
    <property type="entry name" value="Acyl-CoA dehydrogenase C-terminal domain-like"/>
    <property type="match status" value="1"/>
</dbReference>
<comment type="cofactor">
    <cofactor evidence="1 5">
        <name>FAD</name>
        <dbReference type="ChEBI" id="CHEBI:57692"/>
    </cofactor>
</comment>
<dbReference type="InterPro" id="IPR046373">
    <property type="entry name" value="Acyl-CoA_Oxase/DH_mid-dom_sf"/>
</dbReference>
<gene>
    <name evidence="9" type="ORF">GP2143_09065</name>
</gene>
<evidence type="ECO:0000256" key="1">
    <source>
        <dbReference type="ARBA" id="ARBA00001974"/>
    </source>
</evidence>
<comment type="caution">
    <text evidence="9">The sequence shown here is derived from an EMBL/GenBank/DDBJ whole genome shotgun (WGS) entry which is preliminary data.</text>
</comment>
<evidence type="ECO:0000256" key="3">
    <source>
        <dbReference type="ARBA" id="ARBA00022630"/>
    </source>
</evidence>
<evidence type="ECO:0000256" key="2">
    <source>
        <dbReference type="ARBA" id="ARBA00009347"/>
    </source>
</evidence>
<evidence type="ECO:0000256" key="5">
    <source>
        <dbReference type="RuleBase" id="RU362125"/>
    </source>
</evidence>
<dbReference type="EMBL" id="AAVT01000008">
    <property type="protein sequence ID" value="EAW30343.1"/>
    <property type="molecule type" value="Genomic_DNA"/>
</dbReference>
<keyword evidence="10" id="KW-1185">Reference proteome</keyword>
<protein>
    <submittedName>
        <fullName evidence="9">CoA dehydrogenase</fullName>
    </submittedName>
</protein>
<reference evidence="9 10" key="1">
    <citation type="journal article" date="2010" name="J. Bacteriol.">
        <title>Genome sequence of the oligotrophic marine Gammaproteobacterium HTCC2143, isolated from the Oregon Coast.</title>
        <authorList>
            <person name="Oh H.M."/>
            <person name="Kang I."/>
            <person name="Ferriera S."/>
            <person name="Giovannoni S.J."/>
            <person name="Cho J.C."/>
        </authorList>
    </citation>
    <scope>NUCLEOTIDE SEQUENCE [LARGE SCALE GENOMIC DNA]</scope>
    <source>
        <strain evidence="9 10">HTCC2143</strain>
    </source>
</reference>
<evidence type="ECO:0000256" key="4">
    <source>
        <dbReference type="ARBA" id="ARBA00022827"/>
    </source>
</evidence>
<feature type="domain" description="Acyl-CoA dehydrogenase/oxidase N-terminal" evidence="8">
    <location>
        <begin position="8"/>
        <end position="121"/>
    </location>
</feature>
<dbReference type="Gene3D" id="2.40.110.10">
    <property type="entry name" value="Butyryl-CoA Dehydrogenase, subunit A, domain 2"/>
    <property type="match status" value="1"/>
</dbReference>
<dbReference type="InterPro" id="IPR013786">
    <property type="entry name" value="AcylCoA_DH/ox_N"/>
</dbReference>
<dbReference type="InterPro" id="IPR036250">
    <property type="entry name" value="AcylCo_DH-like_C"/>
</dbReference>
<dbReference type="Proteomes" id="UP000004931">
    <property type="component" value="Unassembled WGS sequence"/>
</dbReference>
<evidence type="ECO:0000313" key="9">
    <source>
        <dbReference type="EMBL" id="EAW30343.1"/>
    </source>
</evidence>
<dbReference type="Pfam" id="PF00441">
    <property type="entry name" value="Acyl-CoA_dh_1"/>
    <property type="match status" value="1"/>
</dbReference>
<dbReference type="STRING" id="247633.GP2143_09065"/>
<dbReference type="Pfam" id="PF02770">
    <property type="entry name" value="Acyl-CoA_dh_M"/>
    <property type="match status" value="1"/>
</dbReference>
<keyword evidence="5" id="KW-0560">Oxidoreductase</keyword>
<dbReference type="GO" id="GO:0003995">
    <property type="term" value="F:acyl-CoA dehydrogenase activity"/>
    <property type="evidence" value="ECO:0007669"/>
    <property type="project" value="TreeGrafter"/>
</dbReference>
<evidence type="ECO:0000259" key="7">
    <source>
        <dbReference type="Pfam" id="PF02770"/>
    </source>
</evidence>
<evidence type="ECO:0000259" key="8">
    <source>
        <dbReference type="Pfam" id="PF02771"/>
    </source>
</evidence>
<evidence type="ECO:0000313" key="10">
    <source>
        <dbReference type="Proteomes" id="UP000004931"/>
    </source>
</evidence>
<dbReference type="AlphaFoldDB" id="A0YFC9"/>
<feature type="domain" description="Acyl-CoA dehydrogenase/oxidase C-terminal" evidence="6">
    <location>
        <begin position="237"/>
        <end position="386"/>
    </location>
</feature>
<dbReference type="PIRSF" id="PIRSF016578">
    <property type="entry name" value="HsaA"/>
    <property type="match status" value="1"/>
</dbReference>
<dbReference type="GO" id="GO:0050660">
    <property type="term" value="F:flavin adenine dinucleotide binding"/>
    <property type="evidence" value="ECO:0007669"/>
    <property type="project" value="InterPro"/>
</dbReference>
<dbReference type="PANTHER" id="PTHR43884">
    <property type="entry name" value="ACYL-COA DEHYDROGENASE"/>
    <property type="match status" value="1"/>
</dbReference>
<dbReference type="InterPro" id="IPR006091">
    <property type="entry name" value="Acyl-CoA_Oxase/DH_mid-dom"/>
</dbReference>
<feature type="domain" description="Acyl-CoA oxidase/dehydrogenase middle" evidence="7">
    <location>
        <begin position="125"/>
        <end position="222"/>
    </location>
</feature>
<dbReference type="PANTHER" id="PTHR43884:SF37">
    <property type="entry name" value="ACYL-COA DEHYDROGENASE"/>
    <property type="match status" value="1"/>
</dbReference>